<feature type="compositionally biased region" description="Acidic residues" evidence="1">
    <location>
        <begin position="120"/>
        <end position="133"/>
    </location>
</feature>
<feature type="region of interest" description="Disordered" evidence="1">
    <location>
        <begin position="116"/>
        <end position="140"/>
    </location>
</feature>
<evidence type="ECO:0000256" key="1">
    <source>
        <dbReference type="SAM" id="MobiDB-lite"/>
    </source>
</evidence>
<organism evidence="2 3">
    <name type="scientific">Pisolithus tinctorius Marx 270</name>
    <dbReference type="NCBI Taxonomy" id="870435"/>
    <lineage>
        <taxon>Eukaryota</taxon>
        <taxon>Fungi</taxon>
        <taxon>Dikarya</taxon>
        <taxon>Basidiomycota</taxon>
        <taxon>Agaricomycotina</taxon>
        <taxon>Agaricomycetes</taxon>
        <taxon>Agaricomycetidae</taxon>
        <taxon>Boletales</taxon>
        <taxon>Sclerodermatineae</taxon>
        <taxon>Pisolithaceae</taxon>
        <taxon>Pisolithus</taxon>
    </lineage>
</organism>
<protein>
    <submittedName>
        <fullName evidence="2">Uncharacterized protein</fullName>
    </submittedName>
</protein>
<dbReference type="Proteomes" id="UP000054217">
    <property type="component" value="Unassembled WGS sequence"/>
</dbReference>
<dbReference type="AlphaFoldDB" id="A0A0C3KRA3"/>
<reference evidence="3" key="2">
    <citation type="submission" date="2015-01" db="EMBL/GenBank/DDBJ databases">
        <title>Evolutionary Origins and Diversification of the Mycorrhizal Mutualists.</title>
        <authorList>
            <consortium name="DOE Joint Genome Institute"/>
            <consortium name="Mycorrhizal Genomics Consortium"/>
            <person name="Kohler A."/>
            <person name="Kuo A."/>
            <person name="Nagy L.G."/>
            <person name="Floudas D."/>
            <person name="Copeland A."/>
            <person name="Barry K.W."/>
            <person name="Cichocki N."/>
            <person name="Veneault-Fourrey C."/>
            <person name="LaButti K."/>
            <person name="Lindquist E.A."/>
            <person name="Lipzen A."/>
            <person name="Lundell T."/>
            <person name="Morin E."/>
            <person name="Murat C."/>
            <person name="Riley R."/>
            <person name="Ohm R."/>
            <person name="Sun H."/>
            <person name="Tunlid A."/>
            <person name="Henrissat B."/>
            <person name="Grigoriev I.V."/>
            <person name="Hibbett D.S."/>
            <person name="Martin F."/>
        </authorList>
    </citation>
    <scope>NUCLEOTIDE SEQUENCE [LARGE SCALE GENOMIC DNA]</scope>
    <source>
        <strain evidence="3">Marx 270</strain>
    </source>
</reference>
<accession>A0A0C3KRA3</accession>
<evidence type="ECO:0000313" key="2">
    <source>
        <dbReference type="EMBL" id="KIO12072.1"/>
    </source>
</evidence>
<reference evidence="2 3" key="1">
    <citation type="submission" date="2014-04" db="EMBL/GenBank/DDBJ databases">
        <authorList>
            <consortium name="DOE Joint Genome Institute"/>
            <person name="Kuo A."/>
            <person name="Kohler A."/>
            <person name="Costa M.D."/>
            <person name="Nagy L.G."/>
            <person name="Floudas D."/>
            <person name="Copeland A."/>
            <person name="Barry K.W."/>
            <person name="Cichocki N."/>
            <person name="Veneault-Fourrey C."/>
            <person name="LaButti K."/>
            <person name="Lindquist E.A."/>
            <person name="Lipzen A."/>
            <person name="Lundell T."/>
            <person name="Morin E."/>
            <person name="Murat C."/>
            <person name="Sun H."/>
            <person name="Tunlid A."/>
            <person name="Henrissat B."/>
            <person name="Grigoriev I.V."/>
            <person name="Hibbett D.S."/>
            <person name="Martin F."/>
            <person name="Nordberg H.P."/>
            <person name="Cantor M.N."/>
            <person name="Hua S.X."/>
        </authorList>
    </citation>
    <scope>NUCLEOTIDE SEQUENCE [LARGE SCALE GENOMIC DNA]</scope>
    <source>
        <strain evidence="2 3">Marx 270</strain>
    </source>
</reference>
<dbReference type="HOGENOM" id="CLU_1835951_0_0_1"/>
<proteinExistence type="predicted"/>
<evidence type="ECO:0000313" key="3">
    <source>
        <dbReference type="Proteomes" id="UP000054217"/>
    </source>
</evidence>
<keyword evidence="3" id="KW-1185">Reference proteome</keyword>
<dbReference type="EMBL" id="KN831948">
    <property type="protein sequence ID" value="KIO12072.1"/>
    <property type="molecule type" value="Genomic_DNA"/>
</dbReference>
<dbReference type="OrthoDB" id="2702471at2759"/>
<dbReference type="InParanoid" id="A0A0C3KRA3"/>
<gene>
    <name evidence="2" type="ORF">M404DRAFT_19896</name>
</gene>
<name>A0A0C3KRA3_PISTI</name>
<sequence length="140" mass="15055">MSDVAGDNLIGQVSPDFFIIWSDSRSGNPEECTLIHHEQICSYFQYNKALHQKEGDPLDVPAGSSTATLDAILPFSNFTDPTGYLTHNPSNITVDLVGIDVAINGLEEGYEEGYNGVADAEGEDDTMEQGDDAENARGVA</sequence>